<dbReference type="InterPro" id="IPR016181">
    <property type="entry name" value="Acyl_CoA_acyltransferase"/>
</dbReference>
<dbReference type="Gene3D" id="3.40.630.30">
    <property type="match status" value="1"/>
</dbReference>
<keyword evidence="4" id="KW-0067">ATP-binding</keyword>
<keyword evidence="10" id="KW-1185">Reference proteome</keyword>
<feature type="domain" description="TcmA/NAT10 helicase" evidence="6">
    <location>
        <begin position="186"/>
        <end position="337"/>
    </location>
</feature>
<evidence type="ECO:0000259" key="6">
    <source>
        <dbReference type="Pfam" id="PF05127"/>
    </source>
</evidence>
<evidence type="ECO:0000313" key="9">
    <source>
        <dbReference type="EMBL" id="RUO19941.1"/>
    </source>
</evidence>
<evidence type="ECO:0000256" key="5">
    <source>
        <dbReference type="ARBA" id="ARBA00023315"/>
    </source>
</evidence>
<name>A0A432VTY0_9GAMM</name>
<dbReference type="Pfam" id="PF13718">
    <property type="entry name" value="GNAT_acetyltr_2"/>
    <property type="match status" value="1"/>
</dbReference>
<dbReference type="InterPro" id="IPR000182">
    <property type="entry name" value="GNAT_dom"/>
</dbReference>
<dbReference type="Gene3D" id="3.40.50.300">
    <property type="entry name" value="P-loop containing nucleotide triphosphate hydrolases"/>
    <property type="match status" value="1"/>
</dbReference>
<dbReference type="GO" id="GO:0051392">
    <property type="term" value="F:tRNA cytidine N4-acetyltransferase activity"/>
    <property type="evidence" value="ECO:0007669"/>
    <property type="project" value="TreeGrafter"/>
</dbReference>
<dbReference type="InterPro" id="IPR032672">
    <property type="entry name" value="TmcA/NAT10/Kre33"/>
</dbReference>
<evidence type="ECO:0000256" key="4">
    <source>
        <dbReference type="ARBA" id="ARBA00022840"/>
    </source>
</evidence>
<evidence type="ECO:0008006" key="11">
    <source>
        <dbReference type="Google" id="ProtNLM"/>
    </source>
</evidence>
<reference evidence="10" key="1">
    <citation type="journal article" date="2018" name="Front. Microbiol.">
        <title>Genome-Based Analysis Reveals the Taxonomy and Diversity of the Family Idiomarinaceae.</title>
        <authorList>
            <person name="Liu Y."/>
            <person name="Lai Q."/>
            <person name="Shao Z."/>
        </authorList>
    </citation>
    <scope>NUCLEOTIDE SEQUENCE [LARGE SCALE GENOMIC DNA]</scope>
    <source>
        <strain evidence="10">GBPy7</strain>
    </source>
</reference>
<dbReference type="Proteomes" id="UP000288395">
    <property type="component" value="Unassembled WGS sequence"/>
</dbReference>
<keyword evidence="2" id="KW-0819">tRNA processing</keyword>
<evidence type="ECO:0000259" key="8">
    <source>
        <dbReference type="Pfam" id="PF13718"/>
    </source>
</evidence>
<evidence type="ECO:0000259" key="7">
    <source>
        <dbReference type="Pfam" id="PF08351"/>
    </source>
</evidence>
<dbReference type="GO" id="GO:1990883">
    <property type="term" value="F:18S rRNA cytidine N-acetyltransferase activity"/>
    <property type="evidence" value="ECO:0007669"/>
    <property type="project" value="TreeGrafter"/>
</dbReference>
<dbReference type="SUPFAM" id="SSF55729">
    <property type="entry name" value="Acyl-CoA N-acyltransferases (Nat)"/>
    <property type="match status" value="1"/>
</dbReference>
<dbReference type="Pfam" id="PF05127">
    <property type="entry name" value="NAT10_TcmA_helicase"/>
    <property type="match status" value="1"/>
</dbReference>
<evidence type="ECO:0000256" key="2">
    <source>
        <dbReference type="ARBA" id="ARBA00022694"/>
    </source>
</evidence>
<dbReference type="GO" id="GO:0051391">
    <property type="term" value="P:tRNA acetylation"/>
    <property type="evidence" value="ECO:0007669"/>
    <property type="project" value="TreeGrafter"/>
</dbReference>
<organism evidence="9 10">
    <name type="scientific">Aliidiomarina iranensis</name>
    <dbReference type="NCBI Taxonomy" id="1434071"/>
    <lineage>
        <taxon>Bacteria</taxon>
        <taxon>Pseudomonadati</taxon>
        <taxon>Pseudomonadota</taxon>
        <taxon>Gammaproteobacteria</taxon>
        <taxon>Alteromonadales</taxon>
        <taxon>Idiomarinaceae</taxon>
        <taxon>Aliidiomarina</taxon>
    </lineage>
</organism>
<keyword evidence="5" id="KW-0012">Acyltransferase</keyword>
<evidence type="ECO:0000256" key="3">
    <source>
        <dbReference type="ARBA" id="ARBA00022741"/>
    </source>
</evidence>
<dbReference type="InterPro" id="IPR027417">
    <property type="entry name" value="P-loop_NTPase"/>
</dbReference>
<dbReference type="InterPro" id="IPR013562">
    <property type="entry name" value="TmcA/NAT10_N"/>
</dbReference>
<dbReference type="PANTHER" id="PTHR10925:SF5">
    <property type="entry name" value="RNA CYTIDINE ACETYLTRANSFERASE"/>
    <property type="match status" value="1"/>
</dbReference>
<dbReference type="GO" id="GO:0000049">
    <property type="term" value="F:tRNA binding"/>
    <property type="evidence" value="ECO:0007669"/>
    <property type="project" value="TreeGrafter"/>
</dbReference>
<evidence type="ECO:0000313" key="10">
    <source>
        <dbReference type="Proteomes" id="UP000288395"/>
    </source>
</evidence>
<protein>
    <recommendedName>
        <fullName evidence="11">N-acetyltransferase domain-containing protein</fullName>
    </recommendedName>
</protein>
<accession>A0A432VTY0</accession>
<dbReference type="GO" id="GO:0005524">
    <property type="term" value="F:ATP binding"/>
    <property type="evidence" value="ECO:0007669"/>
    <property type="project" value="UniProtKB-KW"/>
</dbReference>
<dbReference type="GO" id="GO:0002101">
    <property type="term" value="P:tRNA wobble cytosine modification"/>
    <property type="evidence" value="ECO:0007669"/>
    <property type="project" value="TreeGrafter"/>
</dbReference>
<feature type="domain" description="TmcA/NAT10 N-terminal" evidence="7">
    <location>
        <begin position="25"/>
        <end position="95"/>
    </location>
</feature>
<dbReference type="AlphaFoldDB" id="A0A432VTY0"/>
<dbReference type="SUPFAM" id="SSF52540">
    <property type="entry name" value="P-loop containing nucleoside triphosphate hydrolases"/>
    <property type="match status" value="1"/>
</dbReference>
<dbReference type="Gene3D" id="3.40.50.11040">
    <property type="match status" value="1"/>
</dbReference>
<evidence type="ECO:0000256" key="1">
    <source>
        <dbReference type="ARBA" id="ARBA00022679"/>
    </source>
</evidence>
<dbReference type="InterPro" id="IPR007807">
    <property type="entry name" value="TcmA/NAT10_helicase"/>
</dbReference>
<gene>
    <name evidence="9" type="ORF">CWE08_08455</name>
</gene>
<proteinExistence type="predicted"/>
<keyword evidence="1" id="KW-0808">Transferase</keyword>
<dbReference type="GO" id="GO:1904812">
    <property type="term" value="P:rRNA acetylation involved in maturation of SSU-rRNA"/>
    <property type="evidence" value="ECO:0007669"/>
    <property type="project" value="TreeGrafter"/>
</dbReference>
<dbReference type="PANTHER" id="PTHR10925">
    <property type="entry name" value="N-ACETYLTRANSFERASE 10"/>
    <property type="match status" value="1"/>
</dbReference>
<dbReference type="EMBL" id="PIPJ01000006">
    <property type="protein sequence ID" value="RUO19941.1"/>
    <property type="molecule type" value="Genomic_DNA"/>
</dbReference>
<feature type="domain" description="N-acetyltransferase" evidence="8">
    <location>
        <begin position="370"/>
        <end position="479"/>
    </location>
</feature>
<comment type="caution">
    <text evidence="9">The sequence shown here is derived from an EMBL/GenBank/DDBJ whole genome shotgun (WGS) entry which is preliminary data.</text>
</comment>
<keyword evidence="3" id="KW-0547">Nucleotide-binding</keyword>
<sequence length="667" mass="74329">MLFARHDILKFMMATTQTNQQYRKVLFIGADTKLPKVEFALLKLDATNVNQYRQYLGTEHRCIFFDLSEQFHADALLAVSGTLAGGGLLILRLPQKLTPSSQRLLFTLANAGLDTHLTDSSELQRLLTLHAKRNFQGANLAGKPKVASETKSLQSQAYKSTALEPTCEQAKALTQLSNIDSGAVLLNAARGRGKSSLLGFWIAAAKERFRFTLCAPSKRQAQSVFFSASNSAGITSFKFLAPDQLPSYQQTDNEWLLIDEAASLPSHVLQSLAERCQRLAIATTTEGYESAGRGFLLRFQQALPNYFQQVFTLNLHEPIRWADGDPLEAGLNRCFCVYPNEPTAQISGQANYQQVHAASLSPEVLEQAFILLTNAHYQTSPNDLRLLLDDRKQQLILQWHRNTLTGVCWIADEGPITEELIQPIFEGKRRPAGQLLPQSMCFHLRSKAAAQLSMQRIVRIAIAPQVQQQGAGSALLDFVLIQAKGNYNLIGTSFGVSERLHRFWLRNEFLPLRVGQHIDAASGMYSGLYARTPEPGQYSPLLQELFQRFCTYFPFQQLTTTSTQQLRWLQDWSLTQAEEYFDKTALLSSYLSDFAAGFIPFELLQPVLAEAAHRGVLPSGLLASCASAGNTLTELAESHGFHGKKALTQHLRYLASLLVESKQKQLL</sequence>
<dbReference type="Pfam" id="PF08351">
    <property type="entry name" value="TmcA_N"/>
    <property type="match status" value="1"/>
</dbReference>